<evidence type="ECO:0000256" key="5">
    <source>
        <dbReference type="HAMAP-Rule" id="MF_00532"/>
    </source>
</evidence>
<comment type="caution">
    <text evidence="6">The sequence shown here is derived from an EMBL/GenBank/DDBJ whole genome shotgun (WGS) entry which is preliminary data.</text>
</comment>
<gene>
    <name evidence="5" type="primary">rpsI</name>
    <name evidence="6" type="ORF">Q763_16095</name>
</gene>
<organism evidence="6 7">
    <name type="scientific">Flavobacterium beibuense F44-8</name>
    <dbReference type="NCBI Taxonomy" id="1406840"/>
    <lineage>
        <taxon>Bacteria</taxon>
        <taxon>Pseudomonadati</taxon>
        <taxon>Bacteroidota</taxon>
        <taxon>Flavobacteriia</taxon>
        <taxon>Flavobacteriales</taxon>
        <taxon>Flavobacteriaceae</taxon>
        <taxon>Flavobacterium</taxon>
    </lineage>
</organism>
<dbReference type="GO" id="GO:0022627">
    <property type="term" value="C:cytosolic small ribosomal subunit"/>
    <property type="evidence" value="ECO:0007669"/>
    <property type="project" value="TreeGrafter"/>
</dbReference>
<dbReference type="InterPro" id="IPR014721">
    <property type="entry name" value="Ribsml_uS5_D2-typ_fold_subgr"/>
</dbReference>
<reference evidence="6 7" key="1">
    <citation type="submission" date="2013-09" db="EMBL/GenBank/DDBJ databases">
        <authorList>
            <person name="Zeng Z."/>
            <person name="Chen C."/>
        </authorList>
    </citation>
    <scope>NUCLEOTIDE SEQUENCE [LARGE SCALE GENOMIC DNA]</scope>
    <source>
        <strain evidence="6 7">F44-8</strain>
    </source>
</reference>
<dbReference type="SUPFAM" id="SSF54211">
    <property type="entry name" value="Ribosomal protein S5 domain 2-like"/>
    <property type="match status" value="1"/>
</dbReference>
<dbReference type="EMBL" id="JRLV01000024">
    <property type="protein sequence ID" value="KGO78910.1"/>
    <property type="molecule type" value="Genomic_DNA"/>
</dbReference>
<dbReference type="PANTHER" id="PTHR21569:SF1">
    <property type="entry name" value="SMALL RIBOSOMAL SUBUNIT PROTEIN US9M"/>
    <property type="match status" value="1"/>
</dbReference>
<dbReference type="AlphaFoldDB" id="A0A0A2LRT4"/>
<dbReference type="GO" id="GO:0003723">
    <property type="term" value="F:RNA binding"/>
    <property type="evidence" value="ECO:0007669"/>
    <property type="project" value="TreeGrafter"/>
</dbReference>
<dbReference type="Proteomes" id="UP000030129">
    <property type="component" value="Unassembled WGS sequence"/>
</dbReference>
<dbReference type="NCBIfam" id="NF001099">
    <property type="entry name" value="PRK00132.1"/>
    <property type="match status" value="1"/>
</dbReference>
<evidence type="ECO:0000256" key="4">
    <source>
        <dbReference type="ARBA" id="ARBA00035259"/>
    </source>
</evidence>
<dbReference type="FunFam" id="3.30.230.10:FF:000001">
    <property type="entry name" value="30S ribosomal protein S9"/>
    <property type="match status" value="1"/>
</dbReference>
<evidence type="ECO:0000256" key="1">
    <source>
        <dbReference type="ARBA" id="ARBA00005251"/>
    </source>
</evidence>
<dbReference type="InterPro" id="IPR000754">
    <property type="entry name" value="Ribosomal_uS9"/>
</dbReference>
<dbReference type="Pfam" id="PF00380">
    <property type="entry name" value="Ribosomal_S9"/>
    <property type="match status" value="1"/>
</dbReference>
<dbReference type="InterPro" id="IPR020568">
    <property type="entry name" value="Ribosomal_Su5_D2-typ_SF"/>
</dbReference>
<protein>
    <recommendedName>
        <fullName evidence="4 5">Small ribosomal subunit protein uS9</fullName>
    </recommendedName>
</protein>
<dbReference type="PANTHER" id="PTHR21569">
    <property type="entry name" value="RIBOSOMAL PROTEIN S9"/>
    <property type="match status" value="1"/>
</dbReference>
<sequence>MATIHKIGRRKTAVARVYVTEGTGKITVNKKEFETYFPTATLQYKVMQPLAMTENAANFDVKVNVYGGGITGQAEAVRMAIARAMCEVDAENRTILKPEGLLTRDPRMVERKKFGQKKARKRFQFSKR</sequence>
<keyword evidence="3 5" id="KW-0687">Ribonucleoprotein</keyword>
<keyword evidence="7" id="KW-1185">Reference proteome</keyword>
<evidence type="ECO:0000313" key="7">
    <source>
        <dbReference type="Proteomes" id="UP000030129"/>
    </source>
</evidence>
<dbReference type="HAMAP" id="MF_00532_B">
    <property type="entry name" value="Ribosomal_uS9_B"/>
    <property type="match status" value="1"/>
</dbReference>
<dbReference type="Gene3D" id="3.30.230.10">
    <property type="match status" value="1"/>
</dbReference>
<name>A0A0A2LRT4_9FLAO</name>
<keyword evidence="2 5" id="KW-0689">Ribosomal protein</keyword>
<dbReference type="InterPro" id="IPR023035">
    <property type="entry name" value="Ribosomal_uS9_bac/plastid"/>
</dbReference>
<proteinExistence type="inferred from homology"/>
<dbReference type="GO" id="GO:0003735">
    <property type="term" value="F:structural constituent of ribosome"/>
    <property type="evidence" value="ECO:0007669"/>
    <property type="project" value="InterPro"/>
</dbReference>
<dbReference type="eggNOG" id="COG0103">
    <property type="taxonomic scope" value="Bacteria"/>
</dbReference>
<dbReference type="STRING" id="1406840.Q763_16095"/>
<evidence type="ECO:0000256" key="2">
    <source>
        <dbReference type="ARBA" id="ARBA00022980"/>
    </source>
</evidence>
<evidence type="ECO:0000256" key="3">
    <source>
        <dbReference type="ARBA" id="ARBA00023274"/>
    </source>
</evidence>
<dbReference type="GO" id="GO:0006412">
    <property type="term" value="P:translation"/>
    <property type="evidence" value="ECO:0007669"/>
    <property type="project" value="UniProtKB-UniRule"/>
</dbReference>
<evidence type="ECO:0000313" key="6">
    <source>
        <dbReference type="EMBL" id="KGO78910.1"/>
    </source>
</evidence>
<comment type="similarity">
    <text evidence="1 5">Belongs to the universal ribosomal protein uS9 family.</text>
</comment>
<accession>A0A0A2LRT4</accession>
<dbReference type="RefSeq" id="WP_035135990.1">
    <property type="nucleotide sequence ID" value="NZ_JRLV01000024.1"/>
</dbReference>